<accession>A0A930EEU4</accession>
<dbReference type="Gene3D" id="3.40.50.300">
    <property type="entry name" value="P-loop containing nucleotide triphosphate hydrolases"/>
    <property type="match status" value="1"/>
</dbReference>
<organism evidence="2 3">
    <name type="scientific">Mogibacterium diversum</name>
    <dbReference type="NCBI Taxonomy" id="114527"/>
    <lineage>
        <taxon>Bacteria</taxon>
        <taxon>Bacillati</taxon>
        <taxon>Bacillota</taxon>
        <taxon>Clostridia</taxon>
        <taxon>Peptostreptococcales</taxon>
        <taxon>Anaerovoracaceae</taxon>
        <taxon>Mogibacterium</taxon>
    </lineage>
</organism>
<protein>
    <submittedName>
        <fullName evidence="2">AAA family ATPase</fullName>
    </submittedName>
</protein>
<name>A0A930EEU4_9FIRM</name>
<gene>
    <name evidence="2" type="ORF">HXM71_07855</name>
</gene>
<feature type="domain" description="ATPase AAA-type core" evidence="1">
    <location>
        <begin position="36"/>
        <end position="128"/>
    </location>
</feature>
<dbReference type="InterPro" id="IPR003959">
    <property type="entry name" value="ATPase_AAA_core"/>
</dbReference>
<feature type="non-terminal residue" evidence="2">
    <location>
        <position position="145"/>
    </location>
</feature>
<reference evidence="2" key="1">
    <citation type="submission" date="2020-04" db="EMBL/GenBank/DDBJ databases">
        <title>Deep metagenomics examines the oral microbiome during advanced dental caries in children, revealing novel taxa and co-occurrences with host molecules.</title>
        <authorList>
            <person name="Baker J.L."/>
            <person name="Morton J.T."/>
            <person name="Dinis M."/>
            <person name="Alvarez R."/>
            <person name="Tran N.C."/>
            <person name="Knight R."/>
            <person name="Edlund A."/>
        </authorList>
    </citation>
    <scope>NUCLEOTIDE SEQUENCE</scope>
    <source>
        <strain evidence="2">JCVI_24_bin.8</strain>
    </source>
</reference>
<dbReference type="SUPFAM" id="SSF52540">
    <property type="entry name" value="P-loop containing nucleoside triphosphate hydrolases"/>
    <property type="match status" value="1"/>
</dbReference>
<comment type="caution">
    <text evidence="2">The sequence shown here is derived from an EMBL/GenBank/DDBJ whole genome shotgun (WGS) entry which is preliminary data.</text>
</comment>
<proteinExistence type="predicted"/>
<evidence type="ECO:0000313" key="3">
    <source>
        <dbReference type="Proteomes" id="UP000722050"/>
    </source>
</evidence>
<dbReference type="Proteomes" id="UP000722050">
    <property type="component" value="Unassembled WGS sequence"/>
</dbReference>
<dbReference type="GO" id="GO:0005524">
    <property type="term" value="F:ATP binding"/>
    <property type="evidence" value="ECO:0007669"/>
    <property type="project" value="InterPro"/>
</dbReference>
<dbReference type="Pfam" id="PF00004">
    <property type="entry name" value="AAA"/>
    <property type="match status" value="1"/>
</dbReference>
<dbReference type="InterPro" id="IPR027417">
    <property type="entry name" value="P-loop_NTPase"/>
</dbReference>
<dbReference type="AlphaFoldDB" id="A0A930EEU4"/>
<dbReference type="EMBL" id="JABZQH010000375">
    <property type="protein sequence ID" value="MBF1353006.1"/>
    <property type="molecule type" value="Genomic_DNA"/>
</dbReference>
<evidence type="ECO:0000259" key="1">
    <source>
        <dbReference type="Pfam" id="PF00004"/>
    </source>
</evidence>
<sequence>MNIQEAKNQVKYSVISYLSKDEFGEYKIQVERQRPIFLVGPPGVGKTEIMSQVAEEMDIALVSYSMTHHTRQSAIGLPFISEHQYGDDSYRTTEYTMSEIIASVYDKMEETGKMEGILFLDEINCVSETLAPAMLQFLQMKVFGR</sequence>
<dbReference type="CDD" id="cd00009">
    <property type="entry name" value="AAA"/>
    <property type="match status" value="1"/>
</dbReference>
<dbReference type="GO" id="GO:0016887">
    <property type="term" value="F:ATP hydrolysis activity"/>
    <property type="evidence" value="ECO:0007669"/>
    <property type="project" value="InterPro"/>
</dbReference>
<evidence type="ECO:0000313" key="2">
    <source>
        <dbReference type="EMBL" id="MBF1353006.1"/>
    </source>
</evidence>